<dbReference type="RefSeq" id="WP_037447988.1">
    <property type="nucleotide sequence ID" value="NZ_AVFL01000003.1"/>
</dbReference>
<name>W9HAU7_9PROT</name>
<comment type="caution">
    <text evidence="2">The sequence shown here is derived from an EMBL/GenBank/DDBJ whole genome shotgun (WGS) entry which is preliminary data.</text>
</comment>
<dbReference type="EMBL" id="AVFL01000003">
    <property type="protein sequence ID" value="EWY41822.1"/>
    <property type="molecule type" value="Genomic_DNA"/>
</dbReference>
<protein>
    <recommendedName>
        <fullName evidence="4">DUF5666 domain-containing protein</fullName>
    </recommendedName>
</protein>
<dbReference type="AlphaFoldDB" id="W9HAU7"/>
<dbReference type="STRING" id="1385369.N825_23575"/>
<dbReference type="Proteomes" id="UP000019486">
    <property type="component" value="Unassembled WGS sequence"/>
</dbReference>
<proteinExistence type="predicted"/>
<keyword evidence="1" id="KW-0732">Signal</keyword>
<accession>W9HAU7</accession>
<evidence type="ECO:0000256" key="1">
    <source>
        <dbReference type="SAM" id="SignalP"/>
    </source>
</evidence>
<organism evidence="2 3">
    <name type="scientific">Skermanella stibiiresistens SB22</name>
    <dbReference type="NCBI Taxonomy" id="1385369"/>
    <lineage>
        <taxon>Bacteria</taxon>
        <taxon>Pseudomonadati</taxon>
        <taxon>Pseudomonadota</taxon>
        <taxon>Alphaproteobacteria</taxon>
        <taxon>Rhodospirillales</taxon>
        <taxon>Azospirillaceae</taxon>
        <taxon>Skermanella</taxon>
    </lineage>
</organism>
<gene>
    <name evidence="2" type="ORF">N825_23575</name>
</gene>
<dbReference type="OrthoDB" id="7358354at2"/>
<evidence type="ECO:0008006" key="4">
    <source>
        <dbReference type="Google" id="ProtNLM"/>
    </source>
</evidence>
<reference evidence="2 3" key="1">
    <citation type="submission" date="2013-08" db="EMBL/GenBank/DDBJ databases">
        <title>The genome sequence of Skermanella stibiiresistens.</title>
        <authorList>
            <person name="Zhu W."/>
            <person name="Wang G."/>
        </authorList>
    </citation>
    <scope>NUCLEOTIDE SEQUENCE [LARGE SCALE GENOMIC DNA]</scope>
    <source>
        <strain evidence="2 3">SB22</strain>
    </source>
</reference>
<feature type="chain" id="PRO_5004920992" description="DUF5666 domain-containing protein" evidence="1">
    <location>
        <begin position="28"/>
        <end position="215"/>
    </location>
</feature>
<feature type="signal peptide" evidence="1">
    <location>
        <begin position="1"/>
        <end position="27"/>
    </location>
</feature>
<keyword evidence="3" id="KW-1185">Reference proteome</keyword>
<evidence type="ECO:0000313" key="3">
    <source>
        <dbReference type="Proteomes" id="UP000019486"/>
    </source>
</evidence>
<sequence>MSKRLGLASSRIAVGLTLAVAAGTAAAQTTTMTTKADQPVTVQGEISGIEANHLTVKTRDGETRLTLASDARILSLTKSNAEAVASDSFIGAAGTSEKEEMIKAKVVVIYPKGSSGVSDDYLTWDMSSDSKMRNGTVQSIENGPDGRVIGLKYPQGGATVIIPSSASVMAAAPADRKTLKKGDHIFVPSADKADDGSLSTDMVAVGADGFDPQLQ</sequence>
<evidence type="ECO:0000313" key="2">
    <source>
        <dbReference type="EMBL" id="EWY41822.1"/>
    </source>
</evidence>